<keyword evidence="4" id="KW-0256">Endoplasmic reticulum</keyword>
<comment type="caution">
    <text evidence="10">The sequence shown here is derived from an EMBL/GenBank/DDBJ whole genome shotgun (WGS) entry which is preliminary data.</text>
</comment>
<dbReference type="PANTHER" id="PTHR14969:SF28">
    <property type="entry name" value="DIHYDROSPHINGOSINE 1-PHOSPHATE PHOSPHATASE LCB3-RELATED"/>
    <property type="match status" value="1"/>
</dbReference>
<keyword evidence="2 8" id="KW-0812">Transmembrane</keyword>
<protein>
    <submittedName>
        <fullName evidence="10">Unnamed protein product</fullName>
    </submittedName>
</protein>
<evidence type="ECO:0000256" key="8">
    <source>
        <dbReference type="SAM" id="Phobius"/>
    </source>
</evidence>
<dbReference type="EMBL" id="BSYA01000032">
    <property type="protein sequence ID" value="GMG27086.1"/>
    <property type="molecule type" value="Genomic_DNA"/>
</dbReference>
<feature type="transmembrane region" description="Helical" evidence="8">
    <location>
        <begin position="40"/>
        <end position="61"/>
    </location>
</feature>
<comment type="subcellular location">
    <subcellularLocation>
        <location evidence="1">Endoplasmic reticulum membrane</location>
        <topology evidence="1">Multi-pass membrane protein</topology>
    </subcellularLocation>
</comment>
<dbReference type="GO" id="GO:0005789">
    <property type="term" value="C:endoplasmic reticulum membrane"/>
    <property type="evidence" value="ECO:0007669"/>
    <property type="project" value="UniProtKB-SubCell"/>
</dbReference>
<dbReference type="PANTHER" id="PTHR14969">
    <property type="entry name" value="SPHINGOSINE-1-PHOSPHATE PHOSPHOHYDROLASE"/>
    <property type="match status" value="1"/>
</dbReference>
<dbReference type="SUPFAM" id="SSF48317">
    <property type="entry name" value="Acid phosphatase/Vanadium-dependent haloperoxidase"/>
    <property type="match status" value="1"/>
</dbReference>
<reference evidence="10" key="1">
    <citation type="submission" date="2023-04" db="EMBL/GenBank/DDBJ databases">
        <title>Aspergillus oryzae NBRC 4228.</title>
        <authorList>
            <person name="Ichikawa N."/>
            <person name="Sato H."/>
            <person name="Tonouchi N."/>
        </authorList>
    </citation>
    <scope>NUCLEOTIDE SEQUENCE</scope>
    <source>
        <strain evidence="10">NBRC 4228</strain>
    </source>
</reference>
<evidence type="ECO:0000256" key="6">
    <source>
        <dbReference type="ARBA" id="ARBA00023136"/>
    </source>
</evidence>
<evidence type="ECO:0000256" key="5">
    <source>
        <dbReference type="ARBA" id="ARBA00022989"/>
    </source>
</evidence>
<dbReference type="InterPro" id="IPR036938">
    <property type="entry name" value="PAP2/HPO_sf"/>
</dbReference>
<evidence type="ECO:0000313" key="10">
    <source>
        <dbReference type="EMBL" id="GMG27086.1"/>
    </source>
</evidence>
<feature type="transmembrane region" description="Helical" evidence="8">
    <location>
        <begin position="259"/>
        <end position="279"/>
    </location>
</feature>
<evidence type="ECO:0000256" key="4">
    <source>
        <dbReference type="ARBA" id="ARBA00022824"/>
    </source>
</evidence>
<keyword evidence="5 8" id="KW-1133">Transmembrane helix</keyword>
<feature type="domain" description="Phosphatidic acid phosphatase type 2/haloperoxidase" evidence="9">
    <location>
        <begin position="8"/>
        <end position="88"/>
    </location>
</feature>
<evidence type="ECO:0000313" key="11">
    <source>
        <dbReference type="Proteomes" id="UP001165205"/>
    </source>
</evidence>
<evidence type="ECO:0000256" key="7">
    <source>
        <dbReference type="ARBA" id="ARBA00038324"/>
    </source>
</evidence>
<gene>
    <name evidence="10" type="ORF">Aory04_000377400</name>
</gene>
<evidence type="ECO:0000256" key="1">
    <source>
        <dbReference type="ARBA" id="ARBA00004477"/>
    </source>
</evidence>
<comment type="similarity">
    <text evidence="7">Belongs to the type 2 lipid phosphate phosphatase family.</text>
</comment>
<organism evidence="10 11">
    <name type="scientific">Aspergillus oryzae</name>
    <name type="common">Yellow koji mold</name>
    <dbReference type="NCBI Taxonomy" id="5062"/>
    <lineage>
        <taxon>Eukaryota</taxon>
        <taxon>Fungi</taxon>
        <taxon>Dikarya</taxon>
        <taxon>Ascomycota</taxon>
        <taxon>Pezizomycotina</taxon>
        <taxon>Eurotiomycetes</taxon>
        <taxon>Eurotiomycetidae</taxon>
        <taxon>Eurotiales</taxon>
        <taxon>Aspergillaceae</taxon>
        <taxon>Aspergillus</taxon>
        <taxon>Aspergillus subgen. Circumdati</taxon>
    </lineage>
</organism>
<name>A0AAN4YHW8_ASPOZ</name>
<dbReference type="Gene3D" id="1.20.144.10">
    <property type="entry name" value="Phosphatidic acid phosphatase type 2/haloperoxidase"/>
    <property type="match status" value="1"/>
</dbReference>
<evidence type="ECO:0000256" key="2">
    <source>
        <dbReference type="ARBA" id="ARBA00022692"/>
    </source>
</evidence>
<evidence type="ECO:0000256" key="3">
    <source>
        <dbReference type="ARBA" id="ARBA00022801"/>
    </source>
</evidence>
<keyword evidence="6 8" id="KW-0472">Membrane</keyword>
<dbReference type="InterPro" id="IPR000326">
    <property type="entry name" value="PAP2/HPO"/>
</dbReference>
<accession>A0AAN4YHW8</accession>
<feature type="transmembrane region" description="Helical" evidence="8">
    <location>
        <begin position="95"/>
        <end position="115"/>
    </location>
</feature>
<feature type="transmembrane region" description="Helical" evidence="8">
    <location>
        <begin position="127"/>
        <end position="148"/>
    </location>
</feature>
<proteinExistence type="inferred from homology"/>
<evidence type="ECO:0000259" key="9">
    <source>
        <dbReference type="Pfam" id="PF01569"/>
    </source>
</evidence>
<feature type="transmembrane region" description="Helical" evidence="8">
    <location>
        <begin position="68"/>
        <end position="89"/>
    </location>
</feature>
<dbReference type="AlphaFoldDB" id="A0AAN4YHW8"/>
<dbReference type="GO" id="GO:0042392">
    <property type="term" value="F:sphingosine-1-phosphate phosphatase activity"/>
    <property type="evidence" value="ECO:0007669"/>
    <property type="project" value="TreeGrafter"/>
</dbReference>
<keyword evidence="3" id="KW-0378">Hydrolase</keyword>
<dbReference type="Pfam" id="PF01569">
    <property type="entry name" value="PAP2"/>
    <property type="match status" value="1"/>
</dbReference>
<sequence>MSGSAALEYGFPSTHSTNAVSVAVYALALLNLPDSTLSPAVNVFLQGITYLYVTSIVFGRLYCGMHGFFDVVIGCLLGSLLAVIQYAYGTAFDEFVVSASGKQIMLVVLVILALIRLHPEPADDCPCFDDSVAFAGVILGLQVAYWHVVKTDITWDDPVPATVPYRFEDLGVLKTAMRLILGVALIVVWREVMKPSLLRLHEYETMMGTGNPRLATGVDGAEAPPLTEPFPDLVLDPEPDEEEMFARIKRPRVRYDVEVVTKLVVYSGMWFFSFLFLPISDHD</sequence>
<dbReference type="Proteomes" id="UP001165205">
    <property type="component" value="Unassembled WGS sequence"/>
</dbReference>